<proteinExistence type="predicted"/>
<organism evidence="2">
    <name type="scientific">marine sediment metagenome</name>
    <dbReference type="NCBI Taxonomy" id="412755"/>
    <lineage>
        <taxon>unclassified sequences</taxon>
        <taxon>metagenomes</taxon>
        <taxon>ecological metagenomes</taxon>
    </lineage>
</organism>
<dbReference type="InterPro" id="IPR055840">
    <property type="entry name" value="DUF7417"/>
</dbReference>
<dbReference type="AlphaFoldDB" id="A0A0F9PZ28"/>
<comment type="caution">
    <text evidence="2">The sequence shown here is derived from an EMBL/GenBank/DDBJ whole genome shotgun (WGS) entry which is preliminary data.</text>
</comment>
<dbReference type="Pfam" id="PF24192">
    <property type="entry name" value="DUF7417"/>
    <property type="match status" value="1"/>
</dbReference>
<sequence>MTNYEAVSIAEGFCEGENATETEQIEAWQHLIDTGLAWTLQGWFGRNAQSLIEQGICTAQEVRT</sequence>
<evidence type="ECO:0000259" key="1">
    <source>
        <dbReference type="Pfam" id="PF24192"/>
    </source>
</evidence>
<gene>
    <name evidence="2" type="ORF">LCGC14_0783160</name>
</gene>
<name>A0A0F9PZ28_9ZZZZ</name>
<evidence type="ECO:0000313" key="2">
    <source>
        <dbReference type="EMBL" id="KKN35464.1"/>
    </source>
</evidence>
<accession>A0A0F9PZ28</accession>
<dbReference type="EMBL" id="LAZR01002036">
    <property type="protein sequence ID" value="KKN35464.1"/>
    <property type="molecule type" value="Genomic_DNA"/>
</dbReference>
<feature type="domain" description="DUF7417" evidence="1">
    <location>
        <begin position="17"/>
        <end position="59"/>
    </location>
</feature>
<protein>
    <recommendedName>
        <fullName evidence="1">DUF7417 domain-containing protein</fullName>
    </recommendedName>
</protein>
<reference evidence="2" key="1">
    <citation type="journal article" date="2015" name="Nature">
        <title>Complex archaea that bridge the gap between prokaryotes and eukaryotes.</title>
        <authorList>
            <person name="Spang A."/>
            <person name="Saw J.H."/>
            <person name="Jorgensen S.L."/>
            <person name="Zaremba-Niedzwiedzka K."/>
            <person name="Martijn J."/>
            <person name="Lind A.E."/>
            <person name="van Eijk R."/>
            <person name="Schleper C."/>
            <person name="Guy L."/>
            <person name="Ettema T.J."/>
        </authorList>
    </citation>
    <scope>NUCLEOTIDE SEQUENCE</scope>
</reference>